<accession>A0A0F8YSC1</accession>
<proteinExistence type="predicted"/>
<evidence type="ECO:0000313" key="1">
    <source>
        <dbReference type="EMBL" id="KKK76690.1"/>
    </source>
</evidence>
<comment type="caution">
    <text evidence="1">The sequence shown here is derived from an EMBL/GenBank/DDBJ whole genome shotgun (WGS) entry which is preliminary data.</text>
</comment>
<name>A0A0F8YSC1_9ZZZZ</name>
<organism evidence="1">
    <name type="scientific">marine sediment metagenome</name>
    <dbReference type="NCBI Taxonomy" id="412755"/>
    <lineage>
        <taxon>unclassified sequences</taxon>
        <taxon>metagenomes</taxon>
        <taxon>ecological metagenomes</taxon>
    </lineage>
</organism>
<feature type="non-terminal residue" evidence="1">
    <location>
        <position position="39"/>
    </location>
</feature>
<gene>
    <name evidence="1" type="ORF">LCGC14_2861130</name>
</gene>
<reference evidence="1" key="1">
    <citation type="journal article" date="2015" name="Nature">
        <title>Complex archaea that bridge the gap between prokaryotes and eukaryotes.</title>
        <authorList>
            <person name="Spang A."/>
            <person name="Saw J.H."/>
            <person name="Jorgensen S.L."/>
            <person name="Zaremba-Niedzwiedzka K."/>
            <person name="Martijn J."/>
            <person name="Lind A.E."/>
            <person name="van Eijk R."/>
            <person name="Schleper C."/>
            <person name="Guy L."/>
            <person name="Ettema T.J."/>
        </authorList>
    </citation>
    <scope>NUCLEOTIDE SEQUENCE</scope>
</reference>
<dbReference type="AlphaFoldDB" id="A0A0F8YSC1"/>
<protein>
    <submittedName>
        <fullName evidence="1">Uncharacterized protein</fullName>
    </submittedName>
</protein>
<sequence>MSRKIVNQLKRDLGLIGHPGEIYCETMESLLDPDEPGQW</sequence>
<dbReference type="EMBL" id="LAZR01055297">
    <property type="protein sequence ID" value="KKK76690.1"/>
    <property type="molecule type" value="Genomic_DNA"/>
</dbReference>